<name>A0AAV0WWQ7_9HEMI</name>
<comment type="caution">
    <text evidence="1">The sequence shown here is derived from an EMBL/GenBank/DDBJ whole genome shotgun (WGS) entry which is preliminary data.</text>
</comment>
<dbReference type="Proteomes" id="UP001160148">
    <property type="component" value="Unassembled WGS sequence"/>
</dbReference>
<protein>
    <submittedName>
        <fullName evidence="1">Uncharacterized protein</fullName>
    </submittedName>
</protein>
<dbReference type="AlphaFoldDB" id="A0AAV0WWQ7"/>
<dbReference type="EMBL" id="CARXXK010000003">
    <property type="protein sequence ID" value="CAI6360514.1"/>
    <property type="molecule type" value="Genomic_DNA"/>
</dbReference>
<accession>A0AAV0WWQ7</accession>
<sequence>MHSHKLLGIKQRWFIEQRMDQASINSMSNRGTAGRSVGGSHNCRNEVCNENKIVESLPHIRGFCPKTELLLNAAHHRVRSAITDLFRSKNFEVYMRKFTAKQQMTVSPKTVALIL</sequence>
<proteinExistence type="predicted"/>
<evidence type="ECO:0000313" key="1">
    <source>
        <dbReference type="EMBL" id="CAI6360514.1"/>
    </source>
</evidence>
<evidence type="ECO:0000313" key="2">
    <source>
        <dbReference type="Proteomes" id="UP001160148"/>
    </source>
</evidence>
<reference evidence="1 2" key="1">
    <citation type="submission" date="2023-01" db="EMBL/GenBank/DDBJ databases">
        <authorList>
            <person name="Whitehead M."/>
        </authorList>
    </citation>
    <scope>NUCLEOTIDE SEQUENCE [LARGE SCALE GENOMIC DNA]</scope>
</reference>
<keyword evidence="2" id="KW-1185">Reference proteome</keyword>
<organism evidence="1 2">
    <name type="scientific">Macrosiphum euphorbiae</name>
    <name type="common">potato aphid</name>
    <dbReference type="NCBI Taxonomy" id="13131"/>
    <lineage>
        <taxon>Eukaryota</taxon>
        <taxon>Metazoa</taxon>
        <taxon>Ecdysozoa</taxon>
        <taxon>Arthropoda</taxon>
        <taxon>Hexapoda</taxon>
        <taxon>Insecta</taxon>
        <taxon>Pterygota</taxon>
        <taxon>Neoptera</taxon>
        <taxon>Paraneoptera</taxon>
        <taxon>Hemiptera</taxon>
        <taxon>Sternorrhyncha</taxon>
        <taxon>Aphidomorpha</taxon>
        <taxon>Aphidoidea</taxon>
        <taxon>Aphididae</taxon>
        <taxon>Macrosiphini</taxon>
        <taxon>Macrosiphum</taxon>
    </lineage>
</organism>
<gene>
    <name evidence="1" type="ORF">MEUPH1_LOCUS15807</name>
</gene>